<dbReference type="EMBL" id="FMUN01000002">
    <property type="protein sequence ID" value="SCX94507.1"/>
    <property type="molecule type" value="Genomic_DNA"/>
</dbReference>
<reference evidence="2" key="1">
    <citation type="submission" date="2016-10" db="EMBL/GenBank/DDBJ databases">
        <authorList>
            <person name="Varghese N."/>
        </authorList>
    </citation>
    <scope>NUCLEOTIDE SEQUENCE [LARGE SCALE GENOMIC DNA]</scope>
    <source>
        <strain evidence="2">HL 19</strain>
    </source>
</reference>
<dbReference type="SUPFAM" id="SSF56935">
    <property type="entry name" value="Porins"/>
    <property type="match status" value="1"/>
</dbReference>
<sequence length="450" mass="48787">MQRTAWLAGIALVVGAGETAFGQTAPYPGAGAAGSSSAEVTSGNRFNPDISVILEGNAYWDDADGEGAGLPGLAEGINAAHGGAGHDHGHAHGGDEPGFNLKPTELLFSASVDPYFDAFVQAVIEDSGEVGLEEAYFTTTALPAGLRVKGGQFLSGIGYHNEKHRHQWEFIEQNLPYQHLLGPHGLMDSGVQLTWTPATPVYTHFGVEALQGDQEVVGRFAGEEAIHGLEEEGHVTGGTLDPYRDPDEGPRLFTAFAKVAPDLGYSHELQAGLFGVYATDHQEIHGGETLPVHVTNGQSWVVGTDWVYAYDAPDQYGKGDIKLQAEYLYAVKDLEVAYHAEDPSVEGDRREFTEDGFYVQGRYGFAANWRAGARYDMVGLTNKREGPGTATHWDRSERISANVTWSPSHFSRLQAQWSRPEIATDHGTETANQFFLRYILSLGQHGAHDF</sequence>
<dbReference type="InterPro" id="IPR023614">
    <property type="entry name" value="Porin_dom_sf"/>
</dbReference>
<dbReference type="Proteomes" id="UP000183104">
    <property type="component" value="Unassembled WGS sequence"/>
</dbReference>
<dbReference type="AlphaFoldDB" id="A0A1G5BWR8"/>
<proteinExistence type="predicted"/>
<gene>
    <name evidence="1" type="ORF">SAMN05661077_0796</name>
</gene>
<evidence type="ECO:0000313" key="1">
    <source>
        <dbReference type="EMBL" id="SCX94507.1"/>
    </source>
</evidence>
<dbReference type="RefSeq" id="WP_054966680.1">
    <property type="nucleotide sequence ID" value="NZ_FMUN01000002.1"/>
</dbReference>
<organism evidence="1 2">
    <name type="scientific">Thiohalorhabdus denitrificans</name>
    <dbReference type="NCBI Taxonomy" id="381306"/>
    <lineage>
        <taxon>Bacteria</taxon>
        <taxon>Pseudomonadati</taxon>
        <taxon>Pseudomonadota</taxon>
        <taxon>Gammaproteobacteria</taxon>
        <taxon>Thiohalorhabdales</taxon>
        <taxon>Thiohalorhabdaceae</taxon>
        <taxon>Thiohalorhabdus</taxon>
    </lineage>
</organism>
<dbReference type="STRING" id="381306.AN478_11185"/>
<dbReference type="Gene3D" id="2.40.160.10">
    <property type="entry name" value="Porin"/>
    <property type="match status" value="1"/>
</dbReference>
<accession>A0A1G5BWR8</accession>
<dbReference type="OrthoDB" id="9788733at2"/>
<name>A0A1G5BWR8_9GAMM</name>
<protein>
    <submittedName>
        <fullName evidence="1">Uncharacterized protein</fullName>
    </submittedName>
</protein>
<keyword evidence="2" id="KW-1185">Reference proteome</keyword>
<evidence type="ECO:0000313" key="2">
    <source>
        <dbReference type="Proteomes" id="UP000183104"/>
    </source>
</evidence>